<dbReference type="AlphaFoldDB" id="A0AA37PFG2"/>
<comment type="caution">
    <text evidence="1">The sequence shown here is derived from an EMBL/GenBank/DDBJ whole genome shotgun (WGS) entry which is preliminary data.</text>
</comment>
<dbReference type="Proteomes" id="UP001055115">
    <property type="component" value="Unassembled WGS sequence"/>
</dbReference>
<gene>
    <name evidence="1" type="ORF">ColSpa_11428</name>
</gene>
<accession>A0AA37PFG2</accession>
<dbReference type="GeneID" id="73332230"/>
<dbReference type="RefSeq" id="XP_049133597.1">
    <property type="nucleotide sequence ID" value="XM_049277640.1"/>
</dbReference>
<evidence type="ECO:0000313" key="1">
    <source>
        <dbReference type="EMBL" id="GKT51247.1"/>
    </source>
</evidence>
<evidence type="ECO:0000313" key="2">
    <source>
        <dbReference type="Proteomes" id="UP001055115"/>
    </source>
</evidence>
<protein>
    <submittedName>
        <fullName evidence="1">Uncharacterized protein</fullName>
    </submittedName>
</protein>
<organism evidence="1 2">
    <name type="scientific">Colletotrichum spaethianum</name>
    <dbReference type="NCBI Taxonomy" id="700344"/>
    <lineage>
        <taxon>Eukaryota</taxon>
        <taxon>Fungi</taxon>
        <taxon>Dikarya</taxon>
        <taxon>Ascomycota</taxon>
        <taxon>Pezizomycotina</taxon>
        <taxon>Sordariomycetes</taxon>
        <taxon>Hypocreomycetidae</taxon>
        <taxon>Glomerellales</taxon>
        <taxon>Glomerellaceae</taxon>
        <taxon>Colletotrichum</taxon>
        <taxon>Colletotrichum spaethianum species complex</taxon>
    </lineage>
</organism>
<dbReference type="EMBL" id="BQXU01000046">
    <property type="protein sequence ID" value="GKT51247.1"/>
    <property type="molecule type" value="Genomic_DNA"/>
</dbReference>
<keyword evidence="2" id="KW-1185">Reference proteome</keyword>
<name>A0AA37PFG2_9PEZI</name>
<sequence>MRLDFTRAIGDVGRAGENEIRTLVVSAGAEFSGPCFSERTDVVMAGLASSAHFFRSVPRTVPFVAGCQTTHGREQSIWGPGK</sequence>
<proteinExistence type="predicted"/>
<reference evidence="1 2" key="1">
    <citation type="submission" date="2022-03" db="EMBL/GenBank/DDBJ databases">
        <title>Genome data of Colletotrichum spp.</title>
        <authorList>
            <person name="Utami Y.D."/>
            <person name="Hiruma K."/>
        </authorList>
    </citation>
    <scope>NUCLEOTIDE SEQUENCE [LARGE SCALE GENOMIC DNA]</scope>
    <source>
        <strain evidence="1 2">MAFF 239500</strain>
    </source>
</reference>